<dbReference type="InterPro" id="IPR051603">
    <property type="entry name" value="Zinc-ADH_QOR/CCCR"/>
</dbReference>
<evidence type="ECO:0000313" key="4">
    <source>
        <dbReference type="Proteomes" id="UP000720124"/>
    </source>
</evidence>
<dbReference type="Gene3D" id="3.40.50.720">
    <property type="entry name" value="NAD(P)-binding Rossmann-like Domain"/>
    <property type="match status" value="1"/>
</dbReference>
<gene>
    <name evidence="3" type="ORF">HJA87_22855</name>
</gene>
<dbReference type="Gene3D" id="3.90.180.10">
    <property type="entry name" value="Medium-chain alcohol dehydrogenases, catalytic domain"/>
    <property type="match status" value="1"/>
</dbReference>
<evidence type="ECO:0000313" key="3">
    <source>
        <dbReference type="EMBL" id="MBY3592696.1"/>
    </source>
</evidence>
<evidence type="ECO:0000256" key="1">
    <source>
        <dbReference type="ARBA" id="ARBA00022857"/>
    </source>
</evidence>
<keyword evidence="1" id="KW-0521">NADP</keyword>
<dbReference type="InterPro" id="IPR011032">
    <property type="entry name" value="GroES-like_sf"/>
</dbReference>
<dbReference type="SUPFAM" id="SSF50129">
    <property type="entry name" value="GroES-like"/>
    <property type="match status" value="1"/>
</dbReference>
<dbReference type="CDD" id="cd05289">
    <property type="entry name" value="MDR_like_2"/>
    <property type="match status" value="1"/>
</dbReference>
<dbReference type="SUPFAM" id="SSF51735">
    <property type="entry name" value="NAD(P)-binding Rossmann-fold domains"/>
    <property type="match status" value="1"/>
</dbReference>
<comment type="caution">
    <text evidence="3">The sequence shown here is derived from an EMBL/GenBank/DDBJ whole genome shotgun (WGS) entry which is preliminary data.</text>
</comment>
<proteinExistence type="predicted"/>
<name>A0ABS7LMK5_9HYPH</name>
<dbReference type="InterPro" id="IPR020843">
    <property type="entry name" value="ER"/>
</dbReference>
<dbReference type="Pfam" id="PF08240">
    <property type="entry name" value="ADH_N"/>
    <property type="match status" value="1"/>
</dbReference>
<organism evidence="3 4">
    <name type="scientific">Rhizobium bangladeshense</name>
    <dbReference type="NCBI Taxonomy" id="1138189"/>
    <lineage>
        <taxon>Bacteria</taxon>
        <taxon>Pseudomonadati</taxon>
        <taxon>Pseudomonadota</taxon>
        <taxon>Alphaproteobacteria</taxon>
        <taxon>Hyphomicrobiales</taxon>
        <taxon>Rhizobiaceae</taxon>
        <taxon>Rhizobium/Agrobacterium group</taxon>
        <taxon>Rhizobium</taxon>
    </lineage>
</organism>
<dbReference type="InterPro" id="IPR036291">
    <property type="entry name" value="NAD(P)-bd_dom_sf"/>
</dbReference>
<dbReference type="PANTHER" id="PTHR44154:SF1">
    <property type="entry name" value="QUINONE OXIDOREDUCTASE"/>
    <property type="match status" value="1"/>
</dbReference>
<dbReference type="InterPro" id="IPR013154">
    <property type="entry name" value="ADH-like_N"/>
</dbReference>
<keyword evidence="4" id="KW-1185">Reference proteome</keyword>
<dbReference type="SMART" id="SM00829">
    <property type="entry name" value="PKS_ER"/>
    <property type="match status" value="1"/>
</dbReference>
<feature type="domain" description="Enoyl reductase (ER)" evidence="2">
    <location>
        <begin position="10"/>
        <end position="312"/>
    </location>
</feature>
<dbReference type="EMBL" id="JABTXI010000009">
    <property type="protein sequence ID" value="MBY3592696.1"/>
    <property type="molecule type" value="Genomic_DNA"/>
</dbReference>
<dbReference type="PANTHER" id="PTHR44154">
    <property type="entry name" value="QUINONE OXIDOREDUCTASE"/>
    <property type="match status" value="1"/>
</dbReference>
<dbReference type="InterPro" id="IPR013149">
    <property type="entry name" value="ADH-like_C"/>
</dbReference>
<evidence type="ECO:0000259" key="2">
    <source>
        <dbReference type="SMART" id="SM00829"/>
    </source>
</evidence>
<reference evidence="3 4" key="1">
    <citation type="submission" date="2020-06" db="EMBL/GenBank/DDBJ databases">
        <title>Global-level population genomics: horizontal gene transfer, symbiosis and evolution in Rhizobia.</title>
        <authorList>
            <person name="Gai Y."/>
        </authorList>
    </citation>
    <scope>NUCLEOTIDE SEQUENCE [LARGE SCALE GENOMIC DNA]</scope>
    <source>
        <strain evidence="3 4">PLR6_1b</strain>
    </source>
</reference>
<dbReference type="Pfam" id="PF00107">
    <property type="entry name" value="ADH_zinc_N"/>
    <property type="match status" value="1"/>
</dbReference>
<protein>
    <submittedName>
        <fullName evidence="3">NADP-dependent oxidoreductase</fullName>
    </submittedName>
</protein>
<accession>A0ABS7LMK5</accession>
<dbReference type="Proteomes" id="UP000720124">
    <property type="component" value="Unassembled WGS sequence"/>
</dbReference>
<sequence>MQAAAIDRFGGADLITVRAVSVPEVGPSEVLIKVEVAGVASWDAVEREGHYDGAFGMPSTFPYVLGWDCAGAVVAVGGQVSRFKVGDRVYAASMPLPKGGTYATYAVTDAENVSLIPAKLTIEQAGVMGWDALTALSGLEEIGLKQGDTIMIFGASGGIGHMGIQLAKRLGARVLAVASGDDGVALSQRLGADAIVNGRKDDVVAAAREFAAGGLDAALITVGGEAADHALTSVRDGGRVACPYGVMPDPNIRPGVELIRYNGARGQDATDKLNRLIESGPFDVHVARTFPFDQVVDAHRALATHYVGKLALRVS</sequence>